<reference evidence="4" key="1">
    <citation type="submission" date="2016-10" db="EMBL/GenBank/DDBJ databases">
        <authorList>
            <person name="Varghese N."/>
            <person name="Submissions S."/>
        </authorList>
    </citation>
    <scope>NUCLEOTIDE SEQUENCE [LARGE SCALE GENOMIC DNA]</scope>
    <source>
        <strain evidence="4">DSM 123</strain>
    </source>
</reference>
<keyword evidence="4" id="KW-1185">Reference proteome</keyword>
<evidence type="ECO:0000313" key="3">
    <source>
        <dbReference type="EMBL" id="SEP10082.1"/>
    </source>
</evidence>
<evidence type="ECO:0000313" key="4">
    <source>
        <dbReference type="Proteomes" id="UP000199615"/>
    </source>
</evidence>
<dbReference type="InterPro" id="IPR028087">
    <property type="entry name" value="Tad_N"/>
</dbReference>
<dbReference type="Proteomes" id="UP000199615">
    <property type="component" value="Unassembled WGS sequence"/>
</dbReference>
<dbReference type="InterPro" id="IPR036465">
    <property type="entry name" value="vWFA_dom_sf"/>
</dbReference>
<protein>
    <submittedName>
        <fullName evidence="3">Flp pilus assembly protein TadG</fullName>
    </submittedName>
</protein>
<proteinExistence type="predicted"/>
<dbReference type="AlphaFoldDB" id="A0A1H8V3L4"/>
<keyword evidence="1" id="KW-1133">Transmembrane helix</keyword>
<keyword evidence="1" id="KW-0472">Membrane</keyword>
<organism evidence="3 4">
    <name type="scientific">Rhodopseudomonas pseudopalustris</name>
    <dbReference type="NCBI Taxonomy" id="1513892"/>
    <lineage>
        <taxon>Bacteria</taxon>
        <taxon>Pseudomonadati</taxon>
        <taxon>Pseudomonadota</taxon>
        <taxon>Alphaproteobacteria</taxon>
        <taxon>Hyphomicrobiales</taxon>
        <taxon>Nitrobacteraceae</taxon>
        <taxon>Rhodopseudomonas</taxon>
    </lineage>
</organism>
<dbReference type="Gene3D" id="3.40.50.410">
    <property type="entry name" value="von Willebrand factor, type A domain"/>
    <property type="match status" value="2"/>
</dbReference>
<dbReference type="OrthoDB" id="7522752at2"/>
<feature type="transmembrane region" description="Helical" evidence="1">
    <location>
        <begin position="25"/>
        <end position="46"/>
    </location>
</feature>
<keyword evidence="1" id="KW-0812">Transmembrane</keyword>
<gene>
    <name evidence="3" type="ORF">SAMN05444123_10827</name>
</gene>
<evidence type="ECO:0000259" key="2">
    <source>
        <dbReference type="Pfam" id="PF13400"/>
    </source>
</evidence>
<dbReference type="RefSeq" id="WP_092685056.1">
    <property type="nucleotide sequence ID" value="NZ_FODT01000008.1"/>
</dbReference>
<feature type="domain" description="Putative Flp pilus-assembly TadG-like N-terminal" evidence="2">
    <location>
        <begin position="23"/>
        <end position="66"/>
    </location>
</feature>
<name>A0A1H8V3L4_9BRAD</name>
<dbReference type="EMBL" id="FODT01000008">
    <property type="protein sequence ID" value="SEP10082.1"/>
    <property type="molecule type" value="Genomic_DNA"/>
</dbReference>
<evidence type="ECO:0000256" key="1">
    <source>
        <dbReference type="SAM" id="Phobius"/>
    </source>
</evidence>
<accession>A0A1H8V3L4</accession>
<dbReference type="SUPFAM" id="SSF53300">
    <property type="entry name" value="vWA-like"/>
    <property type="match status" value="1"/>
</dbReference>
<dbReference type="Pfam" id="PF13400">
    <property type="entry name" value="Tad"/>
    <property type="match status" value="1"/>
</dbReference>
<sequence length="464" mass="49734">MLPTSIITRSRKVASRFVGDDGGNIAVIFALTLLPILGFIGAAIDYSRASRARTAMQAALDSTALMVSKDLGSDKIKASEVSEKAQTYFNSLYTGTEARGVTLTTNYTAKDDSGSSTVVVNGDGAVSTHFMKMFGFPSLAIGSAATATWGGTRLRVAMALDVTGSMVLNGSTKLAEMKKAASALVDTLRASAQSKDDLYISVVPFAQMVNVGSSNIDASWIKWDVWDETEGSCSKSKFKTKTDCEDNGRTWTATDRSKWKGCVTDRDQPADTTKDAPTSDDTRFPALRTLLGTTSCPAQIFPMTSAYAATDAQKIKDVINDLVADGGTNQPIGMAWAWMSLQQGNPLNTPAKDPNYKYTDAIILLSDGLNTMDRWPDYGDGQRQFDGKIDARQKLLCDNIKLPDSNGKRPVVYTIQVNTTGDPESTILRYCADGGNFFATTTASGIGTAFAQIGSSLSKLRIAK</sequence>